<dbReference type="Gene3D" id="3.30.750.140">
    <property type="match status" value="1"/>
</dbReference>
<organism evidence="3 4">
    <name type="scientific">Alloyangia pacifica</name>
    <dbReference type="NCBI Taxonomy" id="311180"/>
    <lineage>
        <taxon>Bacteria</taxon>
        <taxon>Pseudomonadati</taxon>
        <taxon>Pseudomonadota</taxon>
        <taxon>Alphaproteobacteria</taxon>
        <taxon>Rhodobacterales</taxon>
        <taxon>Roseobacteraceae</taxon>
        <taxon>Alloyangia</taxon>
    </lineage>
</organism>
<protein>
    <recommendedName>
        <fullName evidence="2">Flagellar hook-length control protein-like C-terminal domain-containing protein</fullName>
    </recommendedName>
</protein>
<reference evidence="3 4" key="1">
    <citation type="submission" date="2017-06" db="EMBL/GenBank/DDBJ databases">
        <title>Yangia sp. YSBP01 complete genome sequence.</title>
        <authorList>
            <person name="Woo J.-H."/>
            <person name="Kim H.-S."/>
        </authorList>
    </citation>
    <scope>NUCLEOTIDE SEQUENCE [LARGE SCALE GENOMIC DNA]</scope>
    <source>
        <strain evidence="3 4">YSBP01</strain>
    </source>
</reference>
<dbReference type="InterPro" id="IPR038610">
    <property type="entry name" value="FliK-like_C_sf"/>
</dbReference>
<feature type="region of interest" description="Disordered" evidence="1">
    <location>
        <begin position="132"/>
        <end position="180"/>
    </location>
</feature>
<proteinExistence type="predicted"/>
<dbReference type="CDD" id="cd17470">
    <property type="entry name" value="T3SS_Flik_C"/>
    <property type="match status" value="1"/>
</dbReference>
<dbReference type="KEGG" id="ypac:CEW88_00825"/>
<feature type="compositionally biased region" description="Basic and acidic residues" evidence="1">
    <location>
        <begin position="65"/>
        <end position="83"/>
    </location>
</feature>
<dbReference type="Pfam" id="PF02120">
    <property type="entry name" value="Flg_hook"/>
    <property type="match status" value="1"/>
</dbReference>
<evidence type="ECO:0000259" key="2">
    <source>
        <dbReference type="Pfam" id="PF02120"/>
    </source>
</evidence>
<dbReference type="Proteomes" id="UP000244915">
    <property type="component" value="Chromosome 1"/>
</dbReference>
<gene>
    <name evidence="3" type="ORF">CEW88_00825</name>
</gene>
<sequence length="687" mass="70713">MFPMQAMLPNLQELRSAGAMPGQQGDSPPQGSVLSGDPRADFQATFRDVAMPGRPDAPAVEAGELEVRKGAAEREDPAPRPGDEGGVGPELSPLDRALDALPDADAVPGVVSVPIEKVRQVFDTAKPQEVRRVGTAPIRRRETAEEAALPEGAPRTRERSAGSGQGAHLAAPRQEASDILLDVRPGVARSSERHAIRTPRAAPEVGRTEAVPWLGVAAGVAPGARDDVTSPESRSAGVGAGHRLPLEGQASSGVSRSEVGPVLDCGEGVLASQRSNVPTGRPIGAPSGAKGRSKGPGDVVLAEVEGGAETEPMLAPRVRTRTPERAAVGTAGMVSGDRETGTLPDSRAPAGLSPHAGPATSDQSGRSSRQPRHQAGPVAHGHEPPRPPIDPRAIPTRSAGSKLEINAADAAPAPDGFQRKTFPHDGRPTSPHVALLAGFLPRPDTGREVRSAIPNEETLARSQRPESALGASGAPGQVGLDKAPVSGSRPATAAAGSPTFTLASAGGIGVSDGKQTQLAWEGDPREPAVASHSGDSTQAVMAKDAISPREQLSAARGQPLPSPVRQLAEAIVTGSGGKLEVQLEPEELGRVRFHMQISEHGVALQVSADRPDTLDLLRRNADQLARLLTEAGYQGSTLSFSGQRRGGASQGRSGRPDHHVPDGAAAQGAPQAKAPVRVAAAGLDLRL</sequence>
<feature type="compositionally biased region" description="Low complexity" evidence="1">
    <location>
        <begin position="663"/>
        <end position="675"/>
    </location>
</feature>
<feature type="domain" description="Flagellar hook-length control protein-like C-terminal" evidence="2">
    <location>
        <begin position="576"/>
        <end position="645"/>
    </location>
</feature>
<feature type="region of interest" description="Disordered" evidence="1">
    <location>
        <begin position="638"/>
        <end position="675"/>
    </location>
</feature>
<feature type="region of interest" description="Disordered" evidence="1">
    <location>
        <begin position="1"/>
        <end position="100"/>
    </location>
</feature>
<feature type="compositionally biased region" description="Polar residues" evidence="1">
    <location>
        <begin position="24"/>
        <end position="33"/>
    </location>
</feature>
<feature type="region of interest" description="Disordered" evidence="1">
    <location>
        <begin position="222"/>
        <end position="537"/>
    </location>
</feature>
<evidence type="ECO:0000256" key="1">
    <source>
        <dbReference type="SAM" id="MobiDB-lite"/>
    </source>
</evidence>
<accession>A0A2U8HB53</accession>
<evidence type="ECO:0000313" key="3">
    <source>
        <dbReference type="EMBL" id="AWI82336.1"/>
    </source>
</evidence>
<feature type="compositionally biased region" description="Low complexity" evidence="1">
    <location>
        <begin position="91"/>
        <end position="100"/>
    </location>
</feature>
<dbReference type="EMBL" id="CP022189">
    <property type="protein sequence ID" value="AWI82336.1"/>
    <property type="molecule type" value="Genomic_DNA"/>
</dbReference>
<dbReference type="InterPro" id="IPR021136">
    <property type="entry name" value="Flagellar_hook_control-like_C"/>
</dbReference>
<evidence type="ECO:0000313" key="4">
    <source>
        <dbReference type="Proteomes" id="UP000244915"/>
    </source>
</evidence>
<name>A0A2U8HB53_9RHOB</name>
<dbReference type="AlphaFoldDB" id="A0A2U8HB53"/>